<dbReference type="GO" id="GO:0005737">
    <property type="term" value="C:cytoplasm"/>
    <property type="evidence" value="ECO:0007669"/>
    <property type="project" value="TreeGrafter"/>
</dbReference>
<sequence length="276" mass="30444">MTTKITTQPTPPPKHRHLTLPCLQNFALAFHPHTDTFYTRRSIPLRTMLSYDSPSSHLNGQGPTSPTTPQAVVSGVQSANMNTRHMNGTLNGDGVHHIWLVTGPAGCGKTTVAEHIAEAHNMPYIEGDNYHPKANIDKMAKGIPLTDADRWDWLTALREESRRRIAGGADGVVLTCSALKRKYRDVIRVAGYYDHSLRIHFIFLHADESVLVERVKARSAATNHYMGANMVSSQFSILELPGEDESDVVTLDVSKTMPEVKQDALNSVEAIIGEAQ</sequence>
<organism evidence="10 11">
    <name type="scientific">Plectosphaerella cucumerina</name>
    <dbReference type="NCBI Taxonomy" id="40658"/>
    <lineage>
        <taxon>Eukaryota</taxon>
        <taxon>Fungi</taxon>
        <taxon>Dikarya</taxon>
        <taxon>Ascomycota</taxon>
        <taxon>Pezizomycotina</taxon>
        <taxon>Sordariomycetes</taxon>
        <taxon>Hypocreomycetidae</taxon>
        <taxon>Glomerellales</taxon>
        <taxon>Plectosphaerellaceae</taxon>
        <taxon>Plectosphaerella</taxon>
    </lineage>
</organism>
<protein>
    <recommendedName>
        <fullName evidence="3 9">Gluconokinase</fullName>
        <ecNumber evidence="3 9">2.7.1.12</ecNumber>
    </recommendedName>
</protein>
<dbReference type="EC" id="2.7.1.12" evidence="3 9"/>
<evidence type="ECO:0000313" key="10">
    <source>
        <dbReference type="EMBL" id="KAH7375970.1"/>
    </source>
</evidence>
<name>A0A8K0TQ35_9PEZI</name>
<dbReference type="CDD" id="cd02021">
    <property type="entry name" value="GntK"/>
    <property type="match status" value="1"/>
</dbReference>
<reference evidence="10" key="1">
    <citation type="journal article" date="2021" name="Nat. Commun.">
        <title>Genetic determinants of endophytism in the Arabidopsis root mycobiome.</title>
        <authorList>
            <person name="Mesny F."/>
            <person name="Miyauchi S."/>
            <person name="Thiergart T."/>
            <person name="Pickel B."/>
            <person name="Atanasova L."/>
            <person name="Karlsson M."/>
            <person name="Huettel B."/>
            <person name="Barry K.W."/>
            <person name="Haridas S."/>
            <person name="Chen C."/>
            <person name="Bauer D."/>
            <person name="Andreopoulos W."/>
            <person name="Pangilinan J."/>
            <person name="LaButti K."/>
            <person name="Riley R."/>
            <person name="Lipzen A."/>
            <person name="Clum A."/>
            <person name="Drula E."/>
            <person name="Henrissat B."/>
            <person name="Kohler A."/>
            <person name="Grigoriev I.V."/>
            <person name="Martin F.M."/>
            <person name="Hacquard S."/>
        </authorList>
    </citation>
    <scope>NUCLEOTIDE SEQUENCE</scope>
    <source>
        <strain evidence="10">MPI-CAGE-AT-0016</strain>
    </source>
</reference>
<keyword evidence="7 9" id="KW-0067">ATP-binding</keyword>
<evidence type="ECO:0000256" key="8">
    <source>
        <dbReference type="ARBA" id="ARBA00048090"/>
    </source>
</evidence>
<dbReference type="GO" id="GO:0005975">
    <property type="term" value="P:carbohydrate metabolic process"/>
    <property type="evidence" value="ECO:0007669"/>
    <property type="project" value="InterPro"/>
</dbReference>
<keyword evidence="6 9" id="KW-0418">Kinase</keyword>
<evidence type="ECO:0000256" key="3">
    <source>
        <dbReference type="ARBA" id="ARBA00012054"/>
    </source>
</evidence>
<dbReference type="Proteomes" id="UP000813385">
    <property type="component" value="Unassembled WGS sequence"/>
</dbReference>
<proteinExistence type="inferred from homology"/>
<evidence type="ECO:0000256" key="7">
    <source>
        <dbReference type="ARBA" id="ARBA00022840"/>
    </source>
</evidence>
<keyword evidence="4 9" id="KW-0808">Transferase</keyword>
<evidence type="ECO:0000256" key="4">
    <source>
        <dbReference type="ARBA" id="ARBA00022679"/>
    </source>
</evidence>
<dbReference type="Gene3D" id="3.40.50.300">
    <property type="entry name" value="P-loop containing nucleotide triphosphate hydrolases"/>
    <property type="match status" value="1"/>
</dbReference>
<dbReference type="Pfam" id="PF13671">
    <property type="entry name" value="AAA_33"/>
    <property type="match status" value="1"/>
</dbReference>
<dbReference type="GO" id="GO:0005524">
    <property type="term" value="F:ATP binding"/>
    <property type="evidence" value="ECO:0007669"/>
    <property type="project" value="UniProtKB-KW"/>
</dbReference>
<dbReference type="SUPFAM" id="SSF52540">
    <property type="entry name" value="P-loop containing nucleoside triphosphate hydrolases"/>
    <property type="match status" value="1"/>
</dbReference>
<accession>A0A8K0TQ35</accession>
<dbReference type="InterPro" id="IPR027417">
    <property type="entry name" value="P-loop_NTPase"/>
</dbReference>
<dbReference type="GO" id="GO:0046316">
    <property type="term" value="F:gluconokinase activity"/>
    <property type="evidence" value="ECO:0007669"/>
    <property type="project" value="UniProtKB-EC"/>
</dbReference>
<dbReference type="NCBIfam" id="TIGR01313">
    <property type="entry name" value="therm_gnt_kin"/>
    <property type="match status" value="1"/>
</dbReference>
<evidence type="ECO:0000256" key="1">
    <source>
        <dbReference type="ARBA" id="ARBA00004875"/>
    </source>
</evidence>
<comment type="caution">
    <text evidence="10">The sequence shown here is derived from an EMBL/GenBank/DDBJ whole genome shotgun (WGS) entry which is preliminary data.</text>
</comment>
<comment type="pathway">
    <text evidence="1 9">Carbohydrate acid metabolism; D-gluconate degradation.</text>
</comment>
<evidence type="ECO:0000256" key="2">
    <source>
        <dbReference type="ARBA" id="ARBA00008420"/>
    </source>
</evidence>
<dbReference type="AlphaFoldDB" id="A0A8K0TQ35"/>
<keyword evidence="11" id="KW-1185">Reference proteome</keyword>
<dbReference type="PANTHER" id="PTHR43442">
    <property type="entry name" value="GLUCONOKINASE-RELATED"/>
    <property type="match status" value="1"/>
</dbReference>
<gene>
    <name evidence="10" type="ORF">B0T11DRAFT_271330</name>
</gene>
<evidence type="ECO:0000256" key="9">
    <source>
        <dbReference type="RuleBase" id="RU363066"/>
    </source>
</evidence>
<evidence type="ECO:0000256" key="6">
    <source>
        <dbReference type="ARBA" id="ARBA00022777"/>
    </source>
</evidence>
<dbReference type="PANTHER" id="PTHR43442:SF3">
    <property type="entry name" value="GLUCONOKINASE-RELATED"/>
    <property type="match status" value="1"/>
</dbReference>
<dbReference type="InterPro" id="IPR006001">
    <property type="entry name" value="Therm_gnt_kin"/>
</dbReference>
<comment type="similarity">
    <text evidence="2 9">Belongs to the gluconokinase GntK/GntV family.</text>
</comment>
<keyword evidence="5 9" id="KW-0547">Nucleotide-binding</keyword>
<dbReference type="EMBL" id="JAGPXD010000001">
    <property type="protein sequence ID" value="KAH7375970.1"/>
    <property type="molecule type" value="Genomic_DNA"/>
</dbReference>
<dbReference type="OrthoDB" id="275177at2759"/>
<evidence type="ECO:0000313" key="11">
    <source>
        <dbReference type="Proteomes" id="UP000813385"/>
    </source>
</evidence>
<dbReference type="UniPathway" id="UPA00792"/>
<comment type="catalytic activity">
    <reaction evidence="8 9">
        <text>D-gluconate + ATP = 6-phospho-D-gluconate + ADP + H(+)</text>
        <dbReference type="Rhea" id="RHEA:19433"/>
        <dbReference type="ChEBI" id="CHEBI:15378"/>
        <dbReference type="ChEBI" id="CHEBI:18391"/>
        <dbReference type="ChEBI" id="CHEBI:30616"/>
        <dbReference type="ChEBI" id="CHEBI:58759"/>
        <dbReference type="ChEBI" id="CHEBI:456216"/>
        <dbReference type="EC" id="2.7.1.12"/>
    </reaction>
</comment>
<evidence type="ECO:0000256" key="5">
    <source>
        <dbReference type="ARBA" id="ARBA00022741"/>
    </source>
</evidence>